<name>A0A8B9G6Q2_9PSIT</name>
<evidence type="ECO:0000313" key="3">
    <source>
        <dbReference type="Proteomes" id="UP000694522"/>
    </source>
</evidence>
<proteinExistence type="predicted"/>
<evidence type="ECO:0000313" key="2">
    <source>
        <dbReference type="Ensembl" id="ENSACOP00000020678.1"/>
    </source>
</evidence>
<dbReference type="Ensembl" id="ENSACOT00000021420.1">
    <property type="protein sequence ID" value="ENSACOP00000020678.1"/>
    <property type="gene ID" value="ENSACOG00000014223.1"/>
</dbReference>
<dbReference type="AlphaFoldDB" id="A0A8B9G6Q2"/>
<accession>A0A8B9G6Q2</accession>
<keyword evidence="3" id="KW-1185">Reference proteome</keyword>
<evidence type="ECO:0000256" key="1">
    <source>
        <dbReference type="SAM" id="Phobius"/>
    </source>
</evidence>
<reference evidence="2" key="2">
    <citation type="submission" date="2025-09" db="UniProtKB">
        <authorList>
            <consortium name="Ensembl"/>
        </authorList>
    </citation>
    <scope>IDENTIFICATION</scope>
</reference>
<keyword evidence="1" id="KW-1133">Transmembrane helix</keyword>
<protein>
    <submittedName>
        <fullName evidence="2">Uncharacterized protein</fullName>
    </submittedName>
</protein>
<feature type="transmembrane region" description="Helical" evidence="1">
    <location>
        <begin position="6"/>
        <end position="28"/>
    </location>
</feature>
<organism evidence="2 3">
    <name type="scientific">Amazona collaria</name>
    <name type="common">yellow-billed parrot</name>
    <dbReference type="NCBI Taxonomy" id="241587"/>
    <lineage>
        <taxon>Eukaryota</taxon>
        <taxon>Metazoa</taxon>
        <taxon>Chordata</taxon>
        <taxon>Craniata</taxon>
        <taxon>Vertebrata</taxon>
        <taxon>Euteleostomi</taxon>
        <taxon>Archelosauria</taxon>
        <taxon>Archosauria</taxon>
        <taxon>Dinosauria</taxon>
        <taxon>Saurischia</taxon>
        <taxon>Theropoda</taxon>
        <taxon>Coelurosauria</taxon>
        <taxon>Aves</taxon>
        <taxon>Neognathae</taxon>
        <taxon>Neoaves</taxon>
        <taxon>Telluraves</taxon>
        <taxon>Australaves</taxon>
        <taxon>Psittaciformes</taxon>
        <taxon>Psittacidae</taxon>
        <taxon>Amazona</taxon>
    </lineage>
</organism>
<keyword evidence="1" id="KW-0472">Membrane</keyword>
<reference evidence="2" key="1">
    <citation type="submission" date="2025-08" db="UniProtKB">
        <authorList>
            <consortium name="Ensembl"/>
        </authorList>
    </citation>
    <scope>IDENTIFICATION</scope>
</reference>
<dbReference type="Proteomes" id="UP000694522">
    <property type="component" value="Unplaced"/>
</dbReference>
<keyword evidence="1" id="KW-0812">Transmembrane</keyword>
<sequence>MDVTNLPTFLLEFYFLLGLAGSAVSVLMQQDNEEKTWKPAFGGVDRLLLHGAGPGVPAGLSSLSSLTRDSISGVHNSVVSLSFP</sequence>